<evidence type="ECO:0000256" key="1">
    <source>
        <dbReference type="SAM" id="Phobius"/>
    </source>
</evidence>
<proteinExistence type="predicted"/>
<dbReference type="Pfam" id="PF13630">
    <property type="entry name" value="SdpI"/>
    <property type="match status" value="1"/>
</dbReference>
<evidence type="ECO:0000313" key="3">
    <source>
        <dbReference type="Proteomes" id="UP000028504"/>
    </source>
</evidence>
<keyword evidence="1" id="KW-0812">Transmembrane</keyword>
<organism evidence="2 3">
    <name type="scientific">Corynebacterium atypicum</name>
    <dbReference type="NCBI Taxonomy" id="191610"/>
    <lineage>
        <taxon>Bacteria</taxon>
        <taxon>Bacillati</taxon>
        <taxon>Actinomycetota</taxon>
        <taxon>Actinomycetes</taxon>
        <taxon>Mycobacteriales</taxon>
        <taxon>Corynebacteriaceae</taxon>
        <taxon>Corynebacterium</taxon>
    </lineage>
</organism>
<evidence type="ECO:0000313" key="2">
    <source>
        <dbReference type="EMBL" id="AIG64872.1"/>
    </source>
</evidence>
<name>A0ABN4DHD6_9CORY</name>
<dbReference type="EMBL" id="CP008944">
    <property type="protein sequence ID" value="AIG64872.1"/>
    <property type="molecule type" value="Genomic_DNA"/>
</dbReference>
<feature type="transmembrane region" description="Helical" evidence="1">
    <location>
        <begin position="46"/>
        <end position="68"/>
    </location>
</feature>
<keyword evidence="1" id="KW-0472">Membrane</keyword>
<reference evidence="2 3" key="1">
    <citation type="submission" date="2014-07" db="EMBL/GenBank/DDBJ databases">
        <title>Complete genome sequence of Corynebacterium atypicum DSM 44849: identifiction of the mycolic acid biosynthesis genes.</title>
        <authorList>
            <person name="Tippelt A."/>
            <person name="Mollmann S."/>
            <person name="Albersmeier A."/>
            <person name="Jaenicke S."/>
            <person name="Ruckert C."/>
            <person name="Tauch A."/>
        </authorList>
    </citation>
    <scope>NUCLEOTIDE SEQUENCE [LARGE SCALE GENOMIC DNA]</scope>
    <source>
        <strain evidence="2 3">R2070</strain>
    </source>
</reference>
<accession>A0ABN4DHD6</accession>
<dbReference type="InterPro" id="IPR025962">
    <property type="entry name" value="SdpI/YhfL"/>
</dbReference>
<dbReference type="Proteomes" id="UP000028504">
    <property type="component" value="Chromosome"/>
</dbReference>
<keyword evidence="3" id="KW-1185">Reference proteome</keyword>
<feature type="transmembrane region" description="Helical" evidence="1">
    <location>
        <begin position="75"/>
        <end position="96"/>
    </location>
</feature>
<protein>
    <submittedName>
        <fullName evidence="2">Membrane protein</fullName>
    </submittedName>
</protein>
<dbReference type="RefSeq" id="WP_038607161.1">
    <property type="nucleotide sequence ID" value="NZ_CP008944.1"/>
</dbReference>
<sequence length="139" mass="14342">MTIFAVVLAVLGVAVLAVGGLAWTGKLPGNSVVGIRVPEVRKSKELWVLAHQVAAPMWVFAGVLFLFAAAFATILVGWGVLVPIILVIAALAAIGAGAGRGAHTVAAIDARRLVAEDADDTPKVNLSALRKAAKKLDEE</sequence>
<keyword evidence="1" id="KW-1133">Transmembrane helix</keyword>
<gene>
    <name evidence="2" type="ORF">CATYP_10320</name>
</gene>